<dbReference type="Proteomes" id="UP001179647">
    <property type="component" value="Plasmid unnamed1"/>
</dbReference>
<proteinExistence type="predicted"/>
<evidence type="ECO:0000313" key="1">
    <source>
        <dbReference type="EMBL" id="WEG74391.1"/>
    </source>
</evidence>
<sequence length="243" mass="28794">MQEVRLIGRDSNGNYVLRPSTVGDNKAMELAIRKGHKYFKLETIDPESITALQRRKIYAMFKDINEYWCDPLELVKEYLKTHFCFETGRQTFSLSSCSQETAMFFIDWLVSYCFKHGLDFDMKDIHLTMDVNKVMFLCAAERRCFVSARQRTVAALEIHHVNAIGKEKRSKADHRGRYYMILEKKYHDELHFIGYTKFIAKYHCGPIKLTDDQIIKYGLMSRKQMDERDSNPHYEMKSWQLPE</sequence>
<dbReference type="KEGG" id="vie:OL234_10525"/>
<dbReference type="InterPro" id="IPR041242">
    <property type="entry name" value="HNHc_6"/>
</dbReference>
<dbReference type="AlphaFoldDB" id="A0AAF0CX15"/>
<dbReference type="Pfam" id="PF16784">
    <property type="entry name" value="HNHc_6"/>
    <property type="match status" value="1"/>
</dbReference>
<reference evidence="1" key="1">
    <citation type="submission" date="2022-10" db="EMBL/GenBank/DDBJ databases">
        <title>Vagococcus sp. isolated from poultry meat.</title>
        <authorList>
            <person name="Johansson P."/>
            <person name="Bjorkroth J."/>
        </authorList>
    </citation>
    <scope>NUCLEOTIDE SEQUENCE</scope>
    <source>
        <strain evidence="1">STAA11</strain>
        <plasmid evidence="1">unnamed1</plasmid>
    </source>
</reference>
<dbReference type="RefSeq" id="WP_275470191.1">
    <property type="nucleotide sequence ID" value="NZ_CP110233.1"/>
</dbReference>
<dbReference type="EMBL" id="CP110233">
    <property type="protein sequence ID" value="WEG74391.1"/>
    <property type="molecule type" value="Genomic_DNA"/>
</dbReference>
<protein>
    <submittedName>
        <fullName evidence="1">HNHc nuclease</fullName>
    </submittedName>
</protein>
<gene>
    <name evidence="1" type="ORF">OL234_10525</name>
</gene>
<organism evidence="1 2">
    <name type="scientific">Vagococcus intermedius</name>
    <dbReference type="NCBI Taxonomy" id="2991418"/>
    <lineage>
        <taxon>Bacteria</taxon>
        <taxon>Bacillati</taxon>
        <taxon>Bacillota</taxon>
        <taxon>Bacilli</taxon>
        <taxon>Lactobacillales</taxon>
        <taxon>Enterococcaceae</taxon>
        <taxon>Vagococcus</taxon>
    </lineage>
</organism>
<name>A0AAF0CX15_9ENTE</name>
<geneLocation type="plasmid" evidence="1 2">
    <name>unnamed1</name>
</geneLocation>
<keyword evidence="1" id="KW-0614">Plasmid</keyword>
<keyword evidence="2" id="KW-1185">Reference proteome</keyword>
<accession>A0AAF0CX15</accession>
<evidence type="ECO:0000313" key="2">
    <source>
        <dbReference type="Proteomes" id="UP001179647"/>
    </source>
</evidence>